<dbReference type="AlphaFoldDB" id="A0A1I3XR56"/>
<dbReference type="Proteomes" id="UP000199589">
    <property type="component" value="Unassembled WGS sequence"/>
</dbReference>
<feature type="transmembrane region" description="Helical" evidence="1">
    <location>
        <begin position="53"/>
        <end position="73"/>
    </location>
</feature>
<protein>
    <recommendedName>
        <fullName evidence="4">DUF4367 domain-containing protein</fullName>
    </recommendedName>
</protein>
<evidence type="ECO:0008006" key="4">
    <source>
        <dbReference type="Google" id="ProtNLM"/>
    </source>
</evidence>
<keyword evidence="3" id="KW-1185">Reference proteome</keyword>
<sequence length="221" mass="24804">MILKNNYNQVMDHLEVTEEMQDSILYAISKYDFDLSEQSEPQKKTFRMPKHTLSVVTAVCCIGLFIFGSVLIYNQSSRNDQTEIASEDSALESAPSSDVYASRAALSESVGFEVENIQTVPFEVKSRQYTSGEAGQAMIEFFGAENTLTFIKEERFYEFGDGENSAAVTETIKVNGVTVSLSGEENQIYLAEWQNDGFNYRLQFDQPISESALIEVINSIQ</sequence>
<evidence type="ECO:0000256" key="1">
    <source>
        <dbReference type="SAM" id="Phobius"/>
    </source>
</evidence>
<reference evidence="3" key="1">
    <citation type="submission" date="2016-10" db="EMBL/GenBank/DDBJ databases">
        <authorList>
            <person name="Varghese N."/>
            <person name="Submissions S."/>
        </authorList>
    </citation>
    <scope>NUCLEOTIDE SEQUENCE [LARGE SCALE GENOMIC DNA]</scope>
    <source>
        <strain evidence="3">DSM 16108</strain>
    </source>
</reference>
<name>A0A1I3XR56_9LACT</name>
<evidence type="ECO:0000313" key="3">
    <source>
        <dbReference type="Proteomes" id="UP000199589"/>
    </source>
</evidence>
<accession>A0A1I3XR56</accession>
<keyword evidence="1" id="KW-1133">Transmembrane helix</keyword>
<evidence type="ECO:0000313" key="2">
    <source>
        <dbReference type="EMBL" id="SFK22008.1"/>
    </source>
</evidence>
<keyword evidence="1" id="KW-0472">Membrane</keyword>
<gene>
    <name evidence="2" type="ORF">SAMN04488569_101628</name>
</gene>
<keyword evidence="1" id="KW-0812">Transmembrane</keyword>
<dbReference type="EMBL" id="FOSJ01000016">
    <property type="protein sequence ID" value="SFK22008.1"/>
    <property type="molecule type" value="Genomic_DNA"/>
</dbReference>
<organism evidence="2 3">
    <name type="scientific">Marinilactibacillus piezotolerans</name>
    <dbReference type="NCBI Taxonomy" id="258723"/>
    <lineage>
        <taxon>Bacteria</taxon>
        <taxon>Bacillati</taxon>
        <taxon>Bacillota</taxon>
        <taxon>Bacilli</taxon>
        <taxon>Lactobacillales</taxon>
        <taxon>Carnobacteriaceae</taxon>
        <taxon>Marinilactibacillus</taxon>
    </lineage>
</organism>
<proteinExistence type="predicted"/>